<dbReference type="CDD" id="cd02801">
    <property type="entry name" value="DUS_like_FMN"/>
    <property type="match status" value="1"/>
</dbReference>
<reference evidence="4 5" key="1">
    <citation type="journal article" date="2008" name="Nature">
        <title>The genome of the choanoflagellate Monosiga brevicollis and the origin of metazoans.</title>
        <authorList>
            <consortium name="JGI Sequencing"/>
            <person name="King N."/>
            <person name="Westbrook M.J."/>
            <person name="Young S.L."/>
            <person name="Kuo A."/>
            <person name="Abedin M."/>
            <person name="Chapman J."/>
            <person name="Fairclough S."/>
            <person name="Hellsten U."/>
            <person name="Isogai Y."/>
            <person name="Letunic I."/>
            <person name="Marr M."/>
            <person name="Pincus D."/>
            <person name="Putnam N."/>
            <person name="Rokas A."/>
            <person name="Wright K.J."/>
            <person name="Zuzow R."/>
            <person name="Dirks W."/>
            <person name="Good M."/>
            <person name="Goodstein D."/>
            <person name="Lemons D."/>
            <person name="Li W."/>
            <person name="Lyons J.B."/>
            <person name="Morris A."/>
            <person name="Nichols S."/>
            <person name="Richter D.J."/>
            <person name="Salamov A."/>
            <person name="Bork P."/>
            <person name="Lim W.A."/>
            <person name="Manning G."/>
            <person name="Miller W.T."/>
            <person name="McGinnis W."/>
            <person name="Shapiro H."/>
            <person name="Tjian R."/>
            <person name="Grigoriev I.V."/>
            <person name="Rokhsar D."/>
        </authorList>
    </citation>
    <scope>NUCLEOTIDE SEQUENCE [LARGE SCALE GENOMIC DNA]</scope>
    <source>
        <strain evidence="5">MX1 / ATCC 50154</strain>
    </source>
</reference>
<dbReference type="SUPFAM" id="SSF51395">
    <property type="entry name" value="FMN-linked oxidoreductases"/>
    <property type="match status" value="1"/>
</dbReference>
<dbReference type="EMBL" id="CH991547">
    <property type="protein sequence ID" value="EDQ90704.1"/>
    <property type="molecule type" value="Genomic_DNA"/>
</dbReference>
<evidence type="ECO:0000259" key="3">
    <source>
        <dbReference type="Pfam" id="PF01207"/>
    </source>
</evidence>
<dbReference type="InParanoid" id="A9UW45"/>
<accession>A9UW45</accession>
<organism evidence="4 5">
    <name type="scientific">Monosiga brevicollis</name>
    <name type="common">Choanoflagellate</name>
    <dbReference type="NCBI Taxonomy" id="81824"/>
    <lineage>
        <taxon>Eukaryota</taxon>
        <taxon>Choanoflagellata</taxon>
        <taxon>Craspedida</taxon>
        <taxon>Salpingoecidae</taxon>
        <taxon>Monosiga</taxon>
    </lineage>
</organism>
<evidence type="ECO:0000313" key="5">
    <source>
        <dbReference type="Proteomes" id="UP000001357"/>
    </source>
</evidence>
<proteinExistence type="predicted"/>
<keyword evidence="1" id="KW-0521">NADP</keyword>
<sequence length="267" mass="29308">MAAAGGVIEGGVVAGPVHEMQEWLRSLGAKRVFLAPLVGGSDLAFRTMCYERGVVAAFSPMLYARHAVENPNYLNLNLDTQPAENVIVQFCANNGDFFARAIDKVRLRCRGVDLNLSWTSKRAERGGYGEYLLKNPTQLESVVRAGVATQVPITCKLRLQASVAETIATAQRLEAWGVSLLTIEGRTSAQLDSRRGIANWEDIAQIRAAVGIPILYNGDLVVREQIEACLAYTGWFVRHPRNPPTFDHTKAHTATRSLPLTRANLHV</sequence>
<dbReference type="GO" id="GO:0017150">
    <property type="term" value="F:tRNA dihydrouridine synthase activity"/>
    <property type="evidence" value="ECO:0000318"/>
    <property type="project" value="GO_Central"/>
</dbReference>
<dbReference type="STRING" id="81824.A9UW45"/>
<dbReference type="RefSeq" id="XP_001744755.1">
    <property type="nucleotide sequence ID" value="XM_001744703.1"/>
</dbReference>
<dbReference type="eggNOG" id="KOG2335">
    <property type="taxonomic scope" value="Eukaryota"/>
</dbReference>
<dbReference type="InterPro" id="IPR013785">
    <property type="entry name" value="Aldolase_TIM"/>
</dbReference>
<dbReference type="AlphaFoldDB" id="A9UW45"/>
<feature type="domain" description="DUS-like FMN-binding" evidence="3">
    <location>
        <begin position="34"/>
        <end position="234"/>
    </location>
</feature>
<dbReference type="KEGG" id="mbr:MONBRDRAFT_18507"/>
<dbReference type="Proteomes" id="UP000001357">
    <property type="component" value="Unassembled WGS sequence"/>
</dbReference>
<protein>
    <recommendedName>
        <fullName evidence="3">DUS-like FMN-binding domain-containing protein</fullName>
    </recommendedName>
</protein>
<dbReference type="Pfam" id="PF01207">
    <property type="entry name" value="Dus"/>
    <property type="match status" value="1"/>
</dbReference>
<evidence type="ECO:0000256" key="1">
    <source>
        <dbReference type="ARBA" id="ARBA00022857"/>
    </source>
</evidence>
<dbReference type="Gene3D" id="3.20.20.70">
    <property type="entry name" value="Aldolase class I"/>
    <property type="match status" value="1"/>
</dbReference>
<name>A9UW45_MONBE</name>
<gene>
    <name evidence="4" type="ORF">MONBRDRAFT_18507</name>
</gene>
<dbReference type="PANTHER" id="PTHR11082:SF5">
    <property type="entry name" value="TRNA-DIHYDROURIDINE(16_17) SYNTHASE [NAD(P)(+)]-LIKE"/>
    <property type="match status" value="1"/>
</dbReference>
<dbReference type="GeneID" id="5889991"/>
<evidence type="ECO:0000256" key="2">
    <source>
        <dbReference type="ARBA" id="ARBA00023027"/>
    </source>
</evidence>
<evidence type="ECO:0000313" key="4">
    <source>
        <dbReference type="EMBL" id="EDQ90704.1"/>
    </source>
</evidence>
<keyword evidence="2" id="KW-0520">NAD</keyword>
<dbReference type="InterPro" id="IPR035587">
    <property type="entry name" value="DUS-like_FMN-bd"/>
</dbReference>
<dbReference type="PANTHER" id="PTHR11082">
    <property type="entry name" value="TRNA-DIHYDROURIDINE SYNTHASE"/>
    <property type="match status" value="1"/>
</dbReference>
<keyword evidence="5" id="KW-1185">Reference proteome</keyword>